<reference evidence="8 9" key="1">
    <citation type="submission" date="2016-11" db="EMBL/GenBank/DDBJ databases">
        <authorList>
            <person name="Jaros S."/>
            <person name="Januszkiewicz K."/>
            <person name="Wedrychowicz H."/>
        </authorList>
    </citation>
    <scope>NUCLEOTIDE SEQUENCE [LARGE SCALE GENOMIC DNA]</scope>
    <source>
        <strain evidence="8">NCIMB 2154T</strain>
    </source>
</reference>
<evidence type="ECO:0000256" key="4">
    <source>
        <dbReference type="ARBA" id="ARBA00022801"/>
    </source>
</evidence>
<dbReference type="CDD" id="cd00063">
    <property type="entry name" value="FN3"/>
    <property type="match status" value="1"/>
</dbReference>
<evidence type="ECO:0000259" key="6">
    <source>
        <dbReference type="PROSITE" id="PS50853"/>
    </source>
</evidence>
<feature type="domain" description="LTD" evidence="7">
    <location>
        <begin position="374"/>
        <end position="512"/>
    </location>
</feature>
<dbReference type="PROSITE" id="PS51841">
    <property type="entry name" value="LTD"/>
    <property type="match status" value="1"/>
</dbReference>
<evidence type="ECO:0000313" key="9">
    <source>
        <dbReference type="Proteomes" id="UP000231564"/>
    </source>
</evidence>
<dbReference type="Pfam" id="PF00041">
    <property type="entry name" value="fn3"/>
    <property type="match status" value="1"/>
</dbReference>
<comment type="similarity">
    <text evidence="1">Belongs to the EndA/NucM nuclease family.</text>
</comment>
<dbReference type="InterPro" id="IPR044925">
    <property type="entry name" value="His-Me_finger_sf"/>
</dbReference>
<dbReference type="InterPro" id="IPR013783">
    <property type="entry name" value="Ig-like_fold"/>
</dbReference>
<feature type="domain" description="Fibronectin type-III" evidence="6">
    <location>
        <begin position="290"/>
        <end position="377"/>
    </location>
</feature>
<dbReference type="InterPro" id="IPR003961">
    <property type="entry name" value="FN3_dom"/>
</dbReference>
<accession>A0A2H1E9R3</accession>
<sequence>MRGLFITPNFIKMIRLLSLISLTISLSVFSQVPSYYNDVNIKLTGHQLKDALATKIISTHTTVLSYTPEVWVALKEADVDPTNNDNVVLIYGWETTNSNTDITDDRTRFKEDHGSGSGVWNREHVYSKSLANPNLGTIGAGADAHNLRPADAQRNSSRNNRKFATGNGSSSYITSEGNWYPGDEWKGDVARMIMYMYLRYGDQTLPTGVCVGNPIATDPNMIDLLLQWNAEDPVSNIEKQRNPVLERMQGNRNPFIDNPNFATQIWGGPIAQNLFKNEININDNLQAITGATTLTISNKTQTSIELTWTPSENSAFKAIEYHIFKGSSLIGTTNNTNFTASNLTPETSYYFNVKSFDSKGSTVLISNHVSTITSPYEANNNSIISDIFISEYLEGNSYNKAIEIANITGYTIDLSAYSLKKVTNGSGTWSNILSLNGTLHDKEIYVIAHGNSSEEIRNKANITNNGVMSFNGNDAIGLFKNDTLIDLLGYTNESVVFSQNEILRRKPYTISPNPFYRIAEWDIFPQENLSDLGKFSIPLAERTINVISKVQPIVYPNPSSDFIHLNLKGSKNTNFTIINTIGKIVKKGVANEPIEIRDLQAGVYIIRLNNKKHLFVKK</sequence>
<dbReference type="Pfam" id="PF18962">
    <property type="entry name" value="Por_Secre_tail"/>
    <property type="match status" value="1"/>
</dbReference>
<evidence type="ECO:0008006" key="10">
    <source>
        <dbReference type="Google" id="ProtNLM"/>
    </source>
</evidence>
<dbReference type="Pfam" id="PF00932">
    <property type="entry name" value="LTD"/>
    <property type="match status" value="1"/>
</dbReference>
<dbReference type="SUPFAM" id="SSF49265">
    <property type="entry name" value="Fibronectin type III"/>
    <property type="match status" value="1"/>
</dbReference>
<protein>
    <recommendedName>
        <fullName evidence="10">Endonuclease containing a C-terminal secretion signal</fullName>
    </recommendedName>
</protein>
<dbReference type="PANTHER" id="PTHR33607">
    <property type="entry name" value="ENDONUCLEASE-1"/>
    <property type="match status" value="1"/>
</dbReference>
<feature type="region of interest" description="Disordered" evidence="5">
    <location>
        <begin position="149"/>
        <end position="168"/>
    </location>
</feature>
<dbReference type="InterPro" id="IPR001322">
    <property type="entry name" value="Lamin_tail_dom"/>
</dbReference>
<evidence type="ECO:0000313" key="8">
    <source>
        <dbReference type="EMBL" id="SFZ82330.1"/>
    </source>
</evidence>
<keyword evidence="9" id="KW-1185">Reference proteome</keyword>
<dbReference type="Proteomes" id="UP000231564">
    <property type="component" value="Chromosome MARIT"/>
</dbReference>
<dbReference type="STRING" id="1349785.GCA_000509405_01903"/>
<dbReference type="SMART" id="SM00060">
    <property type="entry name" value="FN3"/>
    <property type="match status" value="1"/>
</dbReference>
<evidence type="ECO:0000256" key="5">
    <source>
        <dbReference type="SAM" id="MobiDB-lite"/>
    </source>
</evidence>
<organism evidence="8 9">
    <name type="scientific">Tenacibaculum maritimum NCIMB 2154</name>
    <dbReference type="NCBI Taxonomy" id="1349785"/>
    <lineage>
        <taxon>Bacteria</taxon>
        <taxon>Pseudomonadati</taxon>
        <taxon>Bacteroidota</taxon>
        <taxon>Flavobacteriia</taxon>
        <taxon>Flavobacteriales</taxon>
        <taxon>Flavobacteriaceae</taxon>
        <taxon>Tenacibaculum</taxon>
    </lineage>
</organism>
<keyword evidence="2" id="KW-0540">Nuclease</keyword>
<dbReference type="KEGG" id="tmar:MARIT_1540"/>
<evidence type="ECO:0000259" key="7">
    <source>
        <dbReference type="PROSITE" id="PS51841"/>
    </source>
</evidence>
<dbReference type="SUPFAM" id="SSF54060">
    <property type="entry name" value="His-Me finger endonucleases"/>
    <property type="match status" value="1"/>
</dbReference>
<dbReference type="AlphaFoldDB" id="A0A2H1E9R3"/>
<dbReference type="InterPro" id="IPR036116">
    <property type="entry name" value="FN3_sf"/>
</dbReference>
<proteinExistence type="inferred from homology"/>
<dbReference type="GO" id="GO:0016787">
    <property type="term" value="F:hydrolase activity"/>
    <property type="evidence" value="ECO:0007669"/>
    <property type="project" value="UniProtKB-KW"/>
</dbReference>
<dbReference type="PANTHER" id="PTHR33607:SF2">
    <property type="entry name" value="ENDONUCLEASE-1"/>
    <property type="match status" value="1"/>
</dbReference>
<dbReference type="PROSITE" id="PS50853">
    <property type="entry name" value="FN3"/>
    <property type="match status" value="1"/>
</dbReference>
<keyword evidence="4" id="KW-0378">Hydrolase</keyword>
<evidence type="ECO:0000256" key="3">
    <source>
        <dbReference type="ARBA" id="ARBA00022729"/>
    </source>
</evidence>
<dbReference type="Gene3D" id="2.60.40.10">
    <property type="entry name" value="Immunoglobulins"/>
    <property type="match status" value="1"/>
</dbReference>
<dbReference type="GO" id="GO:0004518">
    <property type="term" value="F:nuclease activity"/>
    <property type="evidence" value="ECO:0007669"/>
    <property type="project" value="UniProtKB-KW"/>
</dbReference>
<evidence type="ECO:0000256" key="2">
    <source>
        <dbReference type="ARBA" id="ARBA00022722"/>
    </source>
</evidence>
<keyword evidence="3" id="KW-0732">Signal</keyword>
<dbReference type="EMBL" id="LT634361">
    <property type="protein sequence ID" value="SFZ82330.1"/>
    <property type="molecule type" value="Genomic_DNA"/>
</dbReference>
<dbReference type="InterPro" id="IPR007346">
    <property type="entry name" value="Endonuclease-I"/>
</dbReference>
<gene>
    <name evidence="8" type="ORF">MARIT_1540</name>
</gene>
<dbReference type="Pfam" id="PF04231">
    <property type="entry name" value="Endonuclease_1"/>
    <property type="match status" value="1"/>
</dbReference>
<evidence type="ECO:0000256" key="1">
    <source>
        <dbReference type="ARBA" id="ARBA00006429"/>
    </source>
</evidence>
<name>A0A2H1E9R3_9FLAO</name>
<dbReference type="NCBIfam" id="TIGR04183">
    <property type="entry name" value="Por_Secre_tail"/>
    <property type="match status" value="1"/>
</dbReference>
<dbReference type="InterPro" id="IPR026444">
    <property type="entry name" value="Secre_tail"/>
</dbReference>